<keyword evidence="6" id="KW-0472">Membrane</keyword>
<keyword evidence="6" id="KW-0812">Transmembrane</keyword>
<dbReference type="RefSeq" id="WP_158362173.1">
    <property type="nucleotide sequence ID" value="NZ_JAOQKC010000004.1"/>
</dbReference>
<keyword evidence="2" id="KW-0964">Secreted</keyword>
<keyword evidence="6" id="KW-1133">Transmembrane helix</keyword>
<evidence type="ECO:0000259" key="8">
    <source>
        <dbReference type="PROSITE" id="PS50847"/>
    </source>
</evidence>
<feature type="transmembrane region" description="Helical" evidence="6">
    <location>
        <begin position="654"/>
        <end position="675"/>
    </location>
</feature>
<evidence type="ECO:0000256" key="4">
    <source>
        <dbReference type="ARBA" id="ARBA00023088"/>
    </source>
</evidence>
<evidence type="ECO:0000313" key="10">
    <source>
        <dbReference type="Proteomes" id="UP001652461"/>
    </source>
</evidence>
<proteinExistence type="predicted"/>
<accession>A0ABT2RV62</accession>
<organism evidence="9 10">
    <name type="scientific">Laedolimicola ammoniilytica</name>
    <dbReference type="NCBI Taxonomy" id="2981771"/>
    <lineage>
        <taxon>Bacteria</taxon>
        <taxon>Bacillati</taxon>
        <taxon>Bacillota</taxon>
        <taxon>Clostridia</taxon>
        <taxon>Lachnospirales</taxon>
        <taxon>Lachnospiraceae</taxon>
        <taxon>Laedolimicola</taxon>
    </lineage>
</organism>
<evidence type="ECO:0000256" key="2">
    <source>
        <dbReference type="ARBA" id="ARBA00022525"/>
    </source>
</evidence>
<dbReference type="EMBL" id="JAOQKC010000004">
    <property type="protein sequence ID" value="MCU6696057.1"/>
    <property type="molecule type" value="Genomic_DNA"/>
</dbReference>
<feature type="region of interest" description="Disordered" evidence="5">
    <location>
        <begin position="28"/>
        <end position="49"/>
    </location>
</feature>
<keyword evidence="10" id="KW-1185">Reference proteome</keyword>
<evidence type="ECO:0000256" key="6">
    <source>
        <dbReference type="SAM" id="Phobius"/>
    </source>
</evidence>
<sequence length="681" mass="73244">MKSKWMKCCAVLMGVLLATSPLTALAEETQEPTATAVESKMGVGEAGNEQKPVENVGLNEEEYEYPTFTVRGKNYTLNSDTWAEGSVITLYMYKSEFKNCNTPEDYASILEQFLGFVKERAERGDNIEHYCLECNQGEDVIASLKIPVTDASYKIIKELRDIYHIDFQLLACVKRSDGDDMWTATSNITEPTTLGFEVYDCLENTNIYFYGKGYQINIDDVPYTQGGDPILVYAESGKQIASAKDGTMRYSVEGKYVDLPIEVKDAGLYYVMPEASLNDTSKANVVLKSNGDTDKVATVISSAVATAGDKADVKIEIAQSTDESGKVVNPQIGKAVFEQLNNKKAADAAVIFSYGDLSYKFAAADITNPGAVESITLGADEATSEVKAKVGDNVAYAIDFAHSGKLPGKATVTIPVDLADGQYTWCYVNDANQLTEGKLVTVKNKTVEVPLEHCSTYALVAGDVTGTTNGNTDNGNSGNTNSGNTNNGNTNNGSTDSSNDTGNTSSGSSSGSHGNSKITRVDDNSPAVNSVKEVTGTEVLSHTTYWALSDYYRDLLVKQIDKAKAPGEVLWFYDITVDEVTFPLTFTVNVKGLNGRKDTVVHFLDDETPEYITPTVKGDQVTFTLNSLSPVAIVADGTKAAALTSPKTGDSTDFTAPLALLLLAAAGLTGCAVYSRRKKQA</sequence>
<feature type="signal peptide" evidence="7">
    <location>
        <begin position="1"/>
        <end position="26"/>
    </location>
</feature>
<keyword evidence="4" id="KW-0572">Peptidoglycan-anchor</keyword>
<evidence type="ECO:0000256" key="3">
    <source>
        <dbReference type="ARBA" id="ARBA00022729"/>
    </source>
</evidence>
<feature type="compositionally biased region" description="Low complexity" evidence="5">
    <location>
        <begin position="468"/>
        <end position="516"/>
    </location>
</feature>
<keyword evidence="3 7" id="KW-0732">Signal</keyword>
<reference evidence="9 10" key="1">
    <citation type="journal article" date="2021" name="ISME Commun">
        <title>Automated analysis of genomic sequences facilitates high-throughput and comprehensive description of bacteria.</title>
        <authorList>
            <person name="Hitch T.C.A."/>
        </authorList>
    </citation>
    <scope>NUCLEOTIDE SEQUENCE [LARGE SCALE GENOMIC DNA]</scope>
    <source>
        <strain evidence="9 10">Sanger_04</strain>
    </source>
</reference>
<feature type="chain" id="PRO_5047254688" description="Gram-positive cocci surface proteins LPxTG domain-containing protein" evidence="7">
    <location>
        <begin position="27"/>
        <end position="681"/>
    </location>
</feature>
<feature type="region of interest" description="Disordered" evidence="5">
    <location>
        <begin position="468"/>
        <end position="527"/>
    </location>
</feature>
<evidence type="ECO:0000256" key="7">
    <source>
        <dbReference type="SAM" id="SignalP"/>
    </source>
</evidence>
<keyword evidence="1" id="KW-0134">Cell wall</keyword>
<gene>
    <name evidence="9" type="ORF">OCV63_03990</name>
</gene>
<evidence type="ECO:0000256" key="5">
    <source>
        <dbReference type="SAM" id="MobiDB-lite"/>
    </source>
</evidence>
<protein>
    <recommendedName>
        <fullName evidence="8">Gram-positive cocci surface proteins LPxTG domain-containing protein</fullName>
    </recommendedName>
</protein>
<feature type="domain" description="Gram-positive cocci surface proteins LPxTG" evidence="8">
    <location>
        <begin position="645"/>
        <end position="681"/>
    </location>
</feature>
<dbReference type="Proteomes" id="UP001652461">
    <property type="component" value="Unassembled WGS sequence"/>
</dbReference>
<name>A0ABT2RV62_9FIRM</name>
<dbReference type="PROSITE" id="PS50847">
    <property type="entry name" value="GRAM_POS_ANCHORING"/>
    <property type="match status" value="1"/>
</dbReference>
<evidence type="ECO:0000256" key="1">
    <source>
        <dbReference type="ARBA" id="ARBA00022512"/>
    </source>
</evidence>
<comment type="caution">
    <text evidence="9">The sequence shown here is derived from an EMBL/GenBank/DDBJ whole genome shotgun (WGS) entry which is preliminary data.</text>
</comment>
<dbReference type="InterPro" id="IPR019931">
    <property type="entry name" value="LPXTG_anchor"/>
</dbReference>
<evidence type="ECO:0000313" key="9">
    <source>
        <dbReference type="EMBL" id="MCU6696057.1"/>
    </source>
</evidence>